<evidence type="ECO:0000313" key="3">
    <source>
        <dbReference type="Proteomes" id="UP000823674"/>
    </source>
</evidence>
<keyword evidence="1" id="KW-0732">Signal</keyword>
<reference evidence="2 3" key="1">
    <citation type="submission" date="2021-03" db="EMBL/GenBank/DDBJ databases">
        <authorList>
            <person name="King G.J."/>
            <person name="Bancroft I."/>
            <person name="Baten A."/>
            <person name="Bloomfield J."/>
            <person name="Borpatragohain P."/>
            <person name="He Z."/>
            <person name="Irish N."/>
            <person name="Irwin J."/>
            <person name="Liu K."/>
            <person name="Mauleon R.P."/>
            <person name="Moore J."/>
            <person name="Morris R."/>
            <person name="Ostergaard L."/>
            <person name="Wang B."/>
            <person name="Wells R."/>
        </authorList>
    </citation>
    <scope>NUCLEOTIDE SEQUENCE [LARGE SCALE GENOMIC DNA]</scope>
    <source>
        <strain evidence="2">R-o-18</strain>
        <tissue evidence="2">Leaf</tissue>
    </source>
</reference>
<dbReference type="Proteomes" id="UP000823674">
    <property type="component" value="Chromosome A09"/>
</dbReference>
<gene>
    <name evidence="2" type="primary">A09g507240.1_BraROA</name>
    <name evidence="2" type="ORF">IGI04_035622</name>
</gene>
<accession>A0ABQ7LC59</accession>
<evidence type="ECO:0000313" key="2">
    <source>
        <dbReference type="EMBL" id="KAG5384152.1"/>
    </source>
</evidence>
<feature type="signal peptide" evidence="1">
    <location>
        <begin position="1"/>
        <end position="22"/>
    </location>
</feature>
<keyword evidence="3" id="KW-1185">Reference proteome</keyword>
<comment type="caution">
    <text evidence="2">The sequence shown here is derived from an EMBL/GenBank/DDBJ whole genome shotgun (WGS) entry which is preliminary data.</text>
</comment>
<sequence length="86" mass="10041">KRGKFPNHQNLIPLLLLRITFASPLSRRARSHPTPPPPSVGIYIHILLLRFISLISQKLCFEEDLNMENVYYSEMKDAGFFDPDWE</sequence>
<protein>
    <submittedName>
        <fullName evidence="2">Uncharacterized protein</fullName>
    </submittedName>
</protein>
<organism evidence="2 3">
    <name type="scientific">Brassica rapa subsp. trilocularis</name>
    <dbReference type="NCBI Taxonomy" id="1813537"/>
    <lineage>
        <taxon>Eukaryota</taxon>
        <taxon>Viridiplantae</taxon>
        <taxon>Streptophyta</taxon>
        <taxon>Embryophyta</taxon>
        <taxon>Tracheophyta</taxon>
        <taxon>Spermatophyta</taxon>
        <taxon>Magnoliopsida</taxon>
        <taxon>eudicotyledons</taxon>
        <taxon>Gunneridae</taxon>
        <taxon>Pentapetalae</taxon>
        <taxon>rosids</taxon>
        <taxon>malvids</taxon>
        <taxon>Brassicales</taxon>
        <taxon>Brassicaceae</taxon>
        <taxon>Brassiceae</taxon>
        <taxon>Brassica</taxon>
    </lineage>
</organism>
<evidence type="ECO:0000256" key="1">
    <source>
        <dbReference type="SAM" id="SignalP"/>
    </source>
</evidence>
<dbReference type="EMBL" id="JADBGQ010000008">
    <property type="protein sequence ID" value="KAG5384152.1"/>
    <property type="molecule type" value="Genomic_DNA"/>
</dbReference>
<feature type="chain" id="PRO_5045514644" evidence="1">
    <location>
        <begin position="23"/>
        <end position="86"/>
    </location>
</feature>
<proteinExistence type="predicted"/>
<feature type="non-terminal residue" evidence="2">
    <location>
        <position position="1"/>
    </location>
</feature>
<name>A0ABQ7LC59_BRACM</name>